<dbReference type="Proteomes" id="UP000051500">
    <property type="component" value="Unassembled WGS sequence"/>
</dbReference>
<dbReference type="RefSeq" id="WP_035463593.1">
    <property type="nucleotide sequence ID" value="NZ_JQBZ01000025.1"/>
</dbReference>
<dbReference type="OrthoDB" id="2167041at2"/>
<dbReference type="InterPro" id="IPR019644">
    <property type="entry name" value="DUF2508"/>
</dbReference>
<dbReference type="Pfam" id="PF10704">
    <property type="entry name" value="DUF2508"/>
    <property type="match status" value="1"/>
</dbReference>
<dbReference type="STRING" id="1122146.IV53_GL000443"/>
<keyword evidence="2" id="KW-1185">Reference proteome</keyword>
<gene>
    <name evidence="1" type="ORF">IV53_GL000443</name>
</gene>
<sequence>MFFNKKKHKLRKKYDEQLLKDIDQAKVQWDNAKKTEMNVYEIDDELIAETQLAKAKYHFLYLEAKKRKLRGRMQSSIISR</sequence>
<protein>
    <recommendedName>
        <fullName evidence="3">DUF2508 domain-containing protein</fullName>
    </recommendedName>
</protein>
<reference evidence="1 2" key="1">
    <citation type="journal article" date="2015" name="Genome Announc.">
        <title>Expanding the biotechnology potential of lactobacilli through comparative genomics of 213 strains and associated genera.</title>
        <authorList>
            <person name="Sun Z."/>
            <person name="Harris H.M."/>
            <person name="McCann A."/>
            <person name="Guo C."/>
            <person name="Argimon S."/>
            <person name="Zhang W."/>
            <person name="Yang X."/>
            <person name="Jeffery I.B."/>
            <person name="Cooney J.C."/>
            <person name="Kagawa T.F."/>
            <person name="Liu W."/>
            <person name="Song Y."/>
            <person name="Salvetti E."/>
            <person name="Wrobel A."/>
            <person name="Rasinkangas P."/>
            <person name="Parkhill J."/>
            <person name="Rea M.C."/>
            <person name="O'Sullivan O."/>
            <person name="Ritari J."/>
            <person name="Douillard F.P."/>
            <person name="Paul Ross R."/>
            <person name="Yang R."/>
            <person name="Briner A.E."/>
            <person name="Felis G.E."/>
            <person name="de Vos W.M."/>
            <person name="Barrangou R."/>
            <person name="Klaenhammer T.R."/>
            <person name="Caufield P.W."/>
            <person name="Cui Y."/>
            <person name="Zhang H."/>
            <person name="O'Toole P.W."/>
        </authorList>
    </citation>
    <scope>NUCLEOTIDE SEQUENCE [LARGE SCALE GENOMIC DNA]</scope>
    <source>
        <strain evidence="1 2">DSM 22408</strain>
    </source>
</reference>
<evidence type="ECO:0000313" key="2">
    <source>
        <dbReference type="Proteomes" id="UP000051500"/>
    </source>
</evidence>
<accession>A0A0R2KGI4</accession>
<dbReference type="EMBL" id="JQBZ01000025">
    <property type="protein sequence ID" value="KRN88479.1"/>
    <property type="molecule type" value="Genomic_DNA"/>
</dbReference>
<evidence type="ECO:0000313" key="1">
    <source>
        <dbReference type="EMBL" id="KRN88479.1"/>
    </source>
</evidence>
<name>A0A0R2KGI4_9LACO</name>
<dbReference type="PATRIC" id="fig|1122146.4.peg.455"/>
<dbReference type="eggNOG" id="ENOG5033B6J">
    <property type="taxonomic scope" value="Bacteria"/>
</dbReference>
<organism evidence="1 2">
    <name type="scientific">Ligilactobacillus ceti DSM 22408</name>
    <dbReference type="NCBI Taxonomy" id="1122146"/>
    <lineage>
        <taxon>Bacteria</taxon>
        <taxon>Bacillati</taxon>
        <taxon>Bacillota</taxon>
        <taxon>Bacilli</taxon>
        <taxon>Lactobacillales</taxon>
        <taxon>Lactobacillaceae</taxon>
        <taxon>Ligilactobacillus</taxon>
    </lineage>
</organism>
<comment type="caution">
    <text evidence="1">The sequence shown here is derived from an EMBL/GenBank/DDBJ whole genome shotgun (WGS) entry which is preliminary data.</text>
</comment>
<evidence type="ECO:0008006" key="3">
    <source>
        <dbReference type="Google" id="ProtNLM"/>
    </source>
</evidence>
<proteinExistence type="predicted"/>
<dbReference type="AlphaFoldDB" id="A0A0R2KGI4"/>